<keyword evidence="2" id="KW-0998">Cell outer membrane</keyword>
<dbReference type="CDD" id="cd19438">
    <property type="entry name" value="lipocalin_Blc-like"/>
    <property type="match status" value="1"/>
</dbReference>
<keyword evidence="2" id="KW-0446">Lipid-binding</keyword>
<dbReference type="AlphaFoldDB" id="A0A286D629"/>
<dbReference type="Gene3D" id="2.40.128.20">
    <property type="match status" value="1"/>
</dbReference>
<name>A0A286D629_9GAMM</name>
<dbReference type="GO" id="GO:0006950">
    <property type="term" value="P:response to stress"/>
    <property type="evidence" value="ECO:0007669"/>
    <property type="project" value="UniProtKB-ARBA"/>
</dbReference>
<keyword evidence="2 4" id="KW-0449">Lipoprotein</keyword>
<evidence type="ECO:0000256" key="2">
    <source>
        <dbReference type="PIRNR" id="PIRNR036893"/>
    </source>
</evidence>
<dbReference type="Pfam" id="PF08212">
    <property type="entry name" value="Lipocalin_2"/>
    <property type="match status" value="1"/>
</dbReference>
<proteinExistence type="inferred from homology"/>
<dbReference type="EMBL" id="OCND01000003">
    <property type="protein sequence ID" value="SOD54086.1"/>
    <property type="molecule type" value="Genomic_DNA"/>
</dbReference>
<reference evidence="4 5" key="1">
    <citation type="submission" date="2017-09" db="EMBL/GenBank/DDBJ databases">
        <authorList>
            <person name="Ehlers B."/>
            <person name="Leendertz F.H."/>
        </authorList>
    </citation>
    <scope>NUCLEOTIDE SEQUENCE [LARGE SCALE GENOMIC DNA]</scope>
    <source>
        <strain evidence="4 5">CGMCC 1.10978</strain>
    </source>
</reference>
<protein>
    <recommendedName>
        <fullName evidence="2">Outer membrane lipoprotein Blc</fullName>
    </recommendedName>
</protein>
<dbReference type="InterPro" id="IPR012674">
    <property type="entry name" value="Calycin"/>
</dbReference>
<feature type="signal peptide" evidence="2">
    <location>
        <begin position="1"/>
        <end position="23"/>
    </location>
</feature>
<evidence type="ECO:0000259" key="3">
    <source>
        <dbReference type="Pfam" id="PF08212"/>
    </source>
</evidence>
<dbReference type="GO" id="GO:0008289">
    <property type="term" value="F:lipid binding"/>
    <property type="evidence" value="ECO:0007669"/>
    <property type="project" value="UniProtKB-UniRule"/>
</dbReference>
<dbReference type="PROSITE" id="PS00213">
    <property type="entry name" value="LIPOCALIN"/>
    <property type="match status" value="1"/>
</dbReference>
<evidence type="ECO:0000313" key="5">
    <source>
        <dbReference type="Proteomes" id="UP000219374"/>
    </source>
</evidence>
<dbReference type="GO" id="GO:0009279">
    <property type="term" value="C:cell outer membrane"/>
    <property type="evidence" value="ECO:0007669"/>
    <property type="project" value="UniProtKB-SubCell"/>
</dbReference>
<organism evidence="4 5">
    <name type="scientific">Pseudoxanthomonas wuyuanensis</name>
    <dbReference type="NCBI Taxonomy" id="1073196"/>
    <lineage>
        <taxon>Bacteria</taxon>
        <taxon>Pseudomonadati</taxon>
        <taxon>Pseudomonadota</taxon>
        <taxon>Gammaproteobacteria</taxon>
        <taxon>Lysobacterales</taxon>
        <taxon>Lysobacteraceae</taxon>
        <taxon>Pseudoxanthomonas</taxon>
    </lineage>
</organism>
<dbReference type="InterPro" id="IPR000566">
    <property type="entry name" value="Lipocln_cytosolic_FA-bd_dom"/>
</dbReference>
<sequence>MARPRILRLPLIGLLLALLAACASQPVGDARSQSDVDLERFMGTWYVIAHIPYFAERGHVASRQEYTLRGDGRIAARYIHQEGFSQPVEALESRAKVKGGTGNREWAQRFYGVIPAKLRILEVAPDYSWALIDYPGRDMGWIYGRAPTMDDALYRQLVMKMRDHGVNARQLVRVPQLPEQVGQPGFAEPEMP</sequence>
<keyword evidence="5" id="KW-1185">Reference proteome</keyword>
<keyword evidence="2" id="KW-0732">Signal</keyword>
<dbReference type="InterPro" id="IPR047202">
    <property type="entry name" value="Lipocalin_Blc-like_dom"/>
</dbReference>
<accession>A0A286D629</accession>
<comment type="subunit">
    <text evidence="2">Homodimer.</text>
</comment>
<dbReference type="PANTHER" id="PTHR10612">
    <property type="entry name" value="APOLIPOPROTEIN D"/>
    <property type="match status" value="1"/>
</dbReference>
<keyword evidence="2" id="KW-0472">Membrane</keyword>
<comment type="subcellular location">
    <subcellularLocation>
        <location evidence="2">Cell outer membrane</location>
    </subcellularLocation>
</comment>
<evidence type="ECO:0000313" key="4">
    <source>
        <dbReference type="EMBL" id="SOD54086.1"/>
    </source>
</evidence>
<dbReference type="OrthoDB" id="9793905at2"/>
<dbReference type="InterPro" id="IPR022271">
    <property type="entry name" value="Lipocalin_ApoD"/>
</dbReference>
<dbReference type="RefSeq" id="WP_097121410.1">
    <property type="nucleotide sequence ID" value="NZ_OCND01000003.1"/>
</dbReference>
<dbReference type="PROSITE" id="PS51257">
    <property type="entry name" value="PROKAR_LIPOPROTEIN"/>
    <property type="match status" value="1"/>
</dbReference>
<dbReference type="InterPro" id="IPR022272">
    <property type="entry name" value="Lipocalin_CS"/>
</dbReference>
<feature type="domain" description="Lipocalin/cytosolic fatty-acid binding" evidence="3">
    <location>
        <begin position="36"/>
        <end position="176"/>
    </location>
</feature>
<dbReference type="PANTHER" id="PTHR10612:SF34">
    <property type="entry name" value="APOLIPOPROTEIN D"/>
    <property type="match status" value="1"/>
</dbReference>
<dbReference type="SUPFAM" id="SSF50814">
    <property type="entry name" value="Lipocalins"/>
    <property type="match status" value="1"/>
</dbReference>
<comment type="function">
    <text evidence="2">Involved in the storage or transport of lipids necessary for membrane maintenance under stressful conditions. Displays a binding preference for lysophospholipids.</text>
</comment>
<comment type="similarity">
    <text evidence="1 2">Belongs to the calycin superfamily. Lipocalin family.</text>
</comment>
<evidence type="ECO:0000256" key="1">
    <source>
        <dbReference type="ARBA" id="ARBA00006889"/>
    </source>
</evidence>
<feature type="chain" id="PRO_5013435958" description="Outer membrane lipoprotein Blc" evidence="2">
    <location>
        <begin position="24"/>
        <end position="192"/>
    </location>
</feature>
<dbReference type="PIRSF" id="PIRSF036893">
    <property type="entry name" value="Lipocalin_ApoD"/>
    <property type="match status" value="1"/>
</dbReference>
<gene>
    <name evidence="4" type="ORF">SAMN06296416_10380</name>
</gene>
<dbReference type="Proteomes" id="UP000219374">
    <property type="component" value="Unassembled WGS sequence"/>
</dbReference>